<gene>
    <name evidence="3" type="ORF">BDN70DRAFT_840001</name>
</gene>
<dbReference type="Gene3D" id="2.30.30.100">
    <property type="match status" value="1"/>
</dbReference>
<dbReference type="InterPro" id="IPR010920">
    <property type="entry name" value="LSM_dom_sf"/>
</dbReference>
<dbReference type="PANTHER" id="PTHR10701">
    <property type="entry name" value="SMALL NUCLEAR RIBONUCLEOPROTEIN-ASSOCIATED PROTEIN B AND N"/>
    <property type="match status" value="1"/>
</dbReference>
<keyword evidence="4" id="KW-1185">Reference proteome</keyword>
<dbReference type="GO" id="GO:0031417">
    <property type="term" value="C:NatC complex"/>
    <property type="evidence" value="ECO:0007669"/>
    <property type="project" value="InterPro"/>
</dbReference>
<dbReference type="InterPro" id="IPR050914">
    <property type="entry name" value="snRNP_SmB/NAA38-like"/>
</dbReference>
<dbReference type="EMBL" id="MU155311">
    <property type="protein sequence ID" value="KAF9475998.1"/>
    <property type="molecule type" value="Genomic_DNA"/>
</dbReference>
<evidence type="ECO:0000259" key="2">
    <source>
        <dbReference type="SMART" id="SM00651"/>
    </source>
</evidence>
<evidence type="ECO:0000313" key="4">
    <source>
        <dbReference type="Proteomes" id="UP000807469"/>
    </source>
</evidence>
<dbReference type="Pfam" id="PF01423">
    <property type="entry name" value="LSM"/>
    <property type="match status" value="1"/>
</dbReference>
<protein>
    <recommendedName>
        <fullName evidence="2">Sm domain-containing protein</fullName>
    </recommendedName>
</protein>
<name>A0A9P5YUD1_9AGAR</name>
<feature type="compositionally biased region" description="Pro residues" evidence="1">
    <location>
        <begin position="13"/>
        <end position="25"/>
    </location>
</feature>
<dbReference type="AlphaFoldDB" id="A0A9P5YUD1"/>
<evidence type="ECO:0000313" key="3">
    <source>
        <dbReference type="EMBL" id="KAF9475998.1"/>
    </source>
</evidence>
<reference evidence="3" key="1">
    <citation type="submission" date="2020-11" db="EMBL/GenBank/DDBJ databases">
        <authorList>
            <consortium name="DOE Joint Genome Institute"/>
            <person name="Ahrendt S."/>
            <person name="Riley R."/>
            <person name="Andreopoulos W."/>
            <person name="Labutti K."/>
            <person name="Pangilinan J."/>
            <person name="Ruiz-Duenas F.J."/>
            <person name="Barrasa J.M."/>
            <person name="Sanchez-Garcia M."/>
            <person name="Camarero S."/>
            <person name="Miyauchi S."/>
            <person name="Serrano A."/>
            <person name="Linde D."/>
            <person name="Babiker R."/>
            <person name="Drula E."/>
            <person name="Ayuso-Fernandez I."/>
            <person name="Pacheco R."/>
            <person name="Padilla G."/>
            <person name="Ferreira P."/>
            <person name="Barriuso J."/>
            <person name="Kellner H."/>
            <person name="Castanera R."/>
            <person name="Alfaro M."/>
            <person name="Ramirez L."/>
            <person name="Pisabarro A.G."/>
            <person name="Kuo A."/>
            <person name="Tritt A."/>
            <person name="Lipzen A."/>
            <person name="He G."/>
            <person name="Yan M."/>
            <person name="Ng V."/>
            <person name="Cullen D."/>
            <person name="Martin F."/>
            <person name="Rosso M.-N."/>
            <person name="Henrissat B."/>
            <person name="Hibbett D."/>
            <person name="Martinez A.T."/>
            <person name="Grigoriev I.V."/>
        </authorList>
    </citation>
    <scope>NUCLEOTIDE SEQUENCE</scope>
    <source>
        <strain evidence="3">CIRM-BRFM 674</strain>
    </source>
</reference>
<dbReference type="InterPro" id="IPR001163">
    <property type="entry name" value="Sm_dom_euk/arc"/>
</dbReference>
<feature type="domain" description="Sm" evidence="2">
    <location>
        <begin position="39"/>
        <end position="108"/>
    </location>
</feature>
<dbReference type="OrthoDB" id="368909at2759"/>
<evidence type="ECO:0000256" key="1">
    <source>
        <dbReference type="SAM" id="MobiDB-lite"/>
    </source>
</evidence>
<dbReference type="SMART" id="SM00651">
    <property type="entry name" value="Sm"/>
    <property type="match status" value="1"/>
</dbReference>
<feature type="region of interest" description="Disordered" evidence="1">
    <location>
        <begin position="1"/>
        <end position="28"/>
    </location>
</feature>
<dbReference type="Proteomes" id="UP000807469">
    <property type="component" value="Unassembled WGS sequence"/>
</dbReference>
<sequence>MPSSAHSSSYTPPLSPIPSSPPTSPPYNAFAFPHETALGKVKRLLQQLLRITVNDGRVFVGTFAGTDKPLNIVMINAEEFRIGPDQNPDGRYVGQIMLPWKIIVKVEAAPEKSRPSGMYI</sequence>
<dbReference type="SUPFAM" id="SSF50182">
    <property type="entry name" value="Sm-like ribonucleoproteins"/>
    <property type="match status" value="1"/>
</dbReference>
<dbReference type="PANTHER" id="PTHR10701:SF5">
    <property type="entry name" value="N-ALPHA-ACETYLTRANSFERASE 38, NATC AUXILIARY SUBUNIT"/>
    <property type="match status" value="1"/>
</dbReference>
<dbReference type="InterPro" id="IPR034110">
    <property type="entry name" value="LSMD1_Sm"/>
</dbReference>
<dbReference type="CDD" id="cd06168">
    <property type="entry name" value="LSMD1"/>
    <property type="match status" value="1"/>
</dbReference>
<accession>A0A9P5YUD1</accession>
<proteinExistence type="predicted"/>
<organism evidence="3 4">
    <name type="scientific">Pholiota conissans</name>
    <dbReference type="NCBI Taxonomy" id="109636"/>
    <lineage>
        <taxon>Eukaryota</taxon>
        <taxon>Fungi</taxon>
        <taxon>Dikarya</taxon>
        <taxon>Basidiomycota</taxon>
        <taxon>Agaricomycotina</taxon>
        <taxon>Agaricomycetes</taxon>
        <taxon>Agaricomycetidae</taxon>
        <taxon>Agaricales</taxon>
        <taxon>Agaricineae</taxon>
        <taxon>Strophariaceae</taxon>
        <taxon>Pholiota</taxon>
    </lineage>
</organism>
<comment type="caution">
    <text evidence="3">The sequence shown here is derived from an EMBL/GenBank/DDBJ whole genome shotgun (WGS) entry which is preliminary data.</text>
</comment>